<evidence type="ECO:0000313" key="12">
    <source>
        <dbReference type="RefSeq" id="XP_021817535.1"/>
    </source>
</evidence>
<dbReference type="GeneID" id="110759735"/>
<reference evidence="12" key="1">
    <citation type="submission" date="2025-08" db="UniProtKB">
        <authorList>
            <consortium name="RefSeq"/>
        </authorList>
    </citation>
    <scope>IDENTIFICATION</scope>
</reference>
<feature type="coiled-coil region" evidence="9">
    <location>
        <begin position="412"/>
        <end position="446"/>
    </location>
</feature>
<dbReference type="GO" id="GO:0003777">
    <property type="term" value="F:microtubule motor activity"/>
    <property type="evidence" value="ECO:0007669"/>
    <property type="project" value="InterPro"/>
</dbReference>
<evidence type="ECO:0000313" key="11">
    <source>
        <dbReference type="Proteomes" id="UP000515124"/>
    </source>
</evidence>
<keyword evidence="3 7" id="KW-0067">ATP-binding</keyword>
<gene>
    <name evidence="12" type="primary">LOC110759735</name>
</gene>
<dbReference type="InterPro" id="IPR027640">
    <property type="entry name" value="Kinesin-like_fam"/>
</dbReference>
<dbReference type="GO" id="GO:0005874">
    <property type="term" value="C:microtubule"/>
    <property type="evidence" value="ECO:0007669"/>
    <property type="project" value="UniProtKB-KW"/>
</dbReference>
<evidence type="ECO:0000256" key="6">
    <source>
        <dbReference type="ARBA" id="ARBA00061495"/>
    </source>
</evidence>
<dbReference type="GO" id="GO:0008017">
    <property type="term" value="F:microtubule binding"/>
    <property type="evidence" value="ECO:0007669"/>
    <property type="project" value="InterPro"/>
</dbReference>
<dbReference type="Pfam" id="PF00225">
    <property type="entry name" value="Kinesin"/>
    <property type="match status" value="1"/>
</dbReference>
<evidence type="ECO:0000256" key="1">
    <source>
        <dbReference type="ARBA" id="ARBA00022701"/>
    </source>
</evidence>
<dbReference type="Proteomes" id="UP000515124">
    <property type="component" value="Unplaced"/>
</dbReference>
<evidence type="ECO:0000259" key="10">
    <source>
        <dbReference type="PROSITE" id="PS50067"/>
    </source>
</evidence>
<dbReference type="FunFam" id="3.40.850.10:FF:000114">
    <property type="entry name" value="Kinesin-like protein"/>
    <property type="match status" value="1"/>
</dbReference>
<evidence type="ECO:0000256" key="4">
    <source>
        <dbReference type="ARBA" id="ARBA00023054"/>
    </source>
</evidence>
<keyword evidence="2 7" id="KW-0547">Nucleotide-binding</keyword>
<dbReference type="PRINTS" id="PR00380">
    <property type="entry name" value="KINESINHEAVY"/>
</dbReference>
<evidence type="ECO:0000256" key="5">
    <source>
        <dbReference type="ARBA" id="ARBA00023175"/>
    </source>
</evidence>
<keyword evidence="5 7" id="KW-0505">Motor protein</keyword>
<keyword evidence="1 8" id="KW-0493">Microtubule</keyword>
<dbReference type="GO" id="GO:0007018">
    <property type="term" value="P:microtubule-based movement"/>
    <property type="evidence" value="ECO:0007669"/>
    <property type="project" value="InterPro"/>
</dbReference>
<dbReference type="GO" id="GO:0005524">
    <property type="term" value="F:ATP binding"/>
    <property type="evidence" value="ECO:0007669"/>
    <property type="project" value="UniProtKB-UniRule"/>
</dbReference>
<evidence type="ECO:0000256" key="8">
    <source>
        <dbReference type="RuleBase" id="RU000394"/>
    </source>
</evidence>
<dbReference type="KEGG" id="pavi:110759735"/>
<dbReference type="InterPro" id="IPR036961">
    <property type="entry name" value="Kinesin_motor_dom_sf"/>
</dbReference>
<feature type="binding site" evidence="7">
    <location>
        <begin position="86"/>
        <end position="93"/>
    </location>
    <ligand>
        <name>ATP</name>
        <dbReference type="ChEBI" id="CHEBI:30616"/>
    </ligand>
</feature>
<sequence length="490" mass="54054">MSSMTICARFRPLSSKETRDHGDTVCIQCIDDETFLFKDEKDEEFTFSFDKVFYEKSEQAQVYEFLAWPIVKDAVDVINGTIITYGQTGAGKTYSMEGPSILVCDEQKRGLLPRVVEGLFDCIKSSGGTMKHSIKLSMVEIYMEKVRDLFDLSKDNIQIKESKSQGILLNGVTEISVSDPTEALQSLSSGIANRAVGETQMNMASSRSHCIYIFTVHQEVKRDDRLKTGKLILVDLAGSEKVEKTGAEGKVLEEAKTINKSLSVLGNVINALTCGSPGKANHIPFRDSKLTRILQDSLGGNSRTALLCCCSPSPSNALESLSTLRFGMRAKHIKMSPRVKCNEDKCAKKQGPASSPIKHESCEIILDKLKERFDAEDVKLLEELFTLNGILFDPCSSEELDSAFEDVISQTIVSLHQAVEELASTVDELKRENKGLKERLAAAERYHAAGKEAGDNNTSSLVHKLPGILSSFVSWVRSPSSIKLLNCEVN</sequence>
<dbReference type="CDD" id="cd01369">
    <property type="entry name" value="KISc_KHC_KIF5"/>
    <property type="match status" value="1"/>
</dbReference>
<feature type="domain" description="Kinesin motor" evidence="10">
    <location>
        <begin position="3"/>
        <end position="333"/>
    </location>
</feature>
<dbReference type="PANTHER" id="PTHR47968:SF17">
    <property type="entry name" value="KINESIN-LIKE PROTEIN"/>
    <property type="match status" value="1"/>
</dbReference>
<dbReference type="Gene3D" id="3.40.850.10">
    <property type="entry name" value="Kinesin motor domain"/>
    <property type="match status" value="1"/>
</dbReference>
<evidence type="ECO:0000256" key="2">
    <source>
        <dbReference type="ARBA" id="ARBA00022741"/>
    </source>
</evidence>
<evidence type="ECO:0000256" key="3">
    <source>
        <dbReference type="ARBA" id="ARBA00022840"/>
    </source>
</evidence>
<proteinExistence type="inferred from homology"/>
<comment type="similarity">
    <text evidence="6">Belongs to the TRAFAC class myosin-kinesin ATPase superfamily. Kinesin family. KIN-1 subfamily.</text>
</comment>
<dbReference type="RefSeq" id="XP_021817535.1">
    <property type="nucleotide sequence ID" value="XM_021961843.1"/>
</dbReference>
<organism evidence="11 12">
    <name type="scientific">Prunus avium</name>
    <name type="common">Cherry</name>
    <name type="synonym">Cerasus avium</name>
    <dbReference type="NCBI Taxonomy" id="42229"/>
    <lineage>
        <taxon>Eukaryota</taxon>
        <taxon>Viridiplantae</taxon>
        <taxon>Streptophyta</taxon>
        <taxon>Embryophyta</taxon>
        <taxon>Tracheophyta</taxon>
        <taxon>Spermatophyta</taxon>
        <taxon>Magnoliopsida</taxon>
        <taxon>eudicotyledons</taxon>
        <taxon>Gunneridae</taxon>
        <taxon>Pentapetalae</taxon>
        <taxon>rosids</taxon>
        <taxon>fabids</taxon>
        <taxon>Rosales</taxon>
        <taxon>Rosaceae</taxon>
        <taxon>Amygdaloideae</taxon>
        <taxon>Amygdaleae</taxon>
        <taxon>Prunus</taxon>
    </lineage>
</organism>
<evidence type="ECO:0000256" key="9">
    <source>
        <dbReference type="SAM" id="Coils"/>
    </source>
</evidence>
<dbReference type="SMART" id="SM00129">
    <property type="entry name" value="KISc"/>
    <property type="match status" value="1"/>
</dbReference>
<dbReference type="InterPro" id="IPR019821">
    <property type="entry name" value="Kinesin_motor_CS"/>
</dbReference>
<dbReference type="PROSITE" id="PS00411">
    <property type="entry name" value="KINESIN_MOTOR_1"/>
    <property type="match status" value="1"/>
</dbReference>
<dbReference type="SUPFAM" id="SSF52540">
    <property type="entry name" value="P-loop containing nucleoside triphosphate hydrolases"/>
    <property type="match status" value="1"/>
</dbReference>
<keyword evidence="11" id="KW-1185">Reference proteome</keyword>
<dbReference type="AlphaFoldDB" id="A0A6P5SKS4"/>
<accession>A0A6P5SKS4</accession>
<dbReference type="PROSITE" id="PS50067">
    <property type="entry name" value="KINESIN_MOTOR_2"/>
    <property type="match status" value="1"/>
</dbReference>
<dbReference type="PANTHER" id="PTHR47968">
    <property type="entry name" value="CENTROMERE PROTEIN E"/>
    <property type="match status" value="1"/>
</dbReference>
<keyword evidence="4 9" id="KW-0175">Coiled coil</keyword>
<dbReference type="InterPro" id="IPR027417">
    <property type="entry name" value="P-loop_NTPase"/>
</dbReference>
<name>A0A6P5SKS4_PRUAV</name>
<dbReference type="InterPro" id="IPR001752">
    <property type="entry name" value="Kinesin_motor_dom"/>
</dbReference>
<protein>
    <recommendedName>
        <fullName evidence="8">Kinesin-like protein</fullName>
    </recommendedName>
</protein>
<evidence type="ECO:0000256" key="7">
    <source>
        <dbReference type="PROSITE-ProRule" id="PRU00283"/>
    </source>
</evidence>